<dbReference type="STRING" id="118168.MC7420_6511"/>
<dbReference type="HOGENOM" id="CLU_3268531_0_0_3"/>
<organism evidence="1 2">
    <name type="scientific">Coleofasciculus chthonoplastes PCC 7420</name>
    <dbReference type="NCBI Taxonomy" id="118168"/>
    <lineage>
        <taxon>Bacteria</taxon>
        <taxon>Bacillati</taxon>
        <taxon>Cyanobacteriota</taxon>
        <taxon>Cyanophyceae</taxon>
        <taxon>Coleofasciculales</taxon>
        <taxon>Coleofasciculaceae</taxon>
        <taxon>Coleofasciculus</taxon>
    </lineage>
</organism>
<proteinExistence type="predicted"/>
<evidence type="ECO:0000313" key="1">
    <source>
        <dbReference type="EMBL" id="EDX75856.1"/>
    </source>
</evidence>
<dbReference type="EMBL" id="DS989848">
    <property type="protein sequence ID" value="EDX75856.1"/>
    <property type="molecule type" value="Genomic_DNA"/>
</dbReference>
<evidence type="ECO:0000313" key="2">
    <source>
        <dbReference type="Proteomes" id="UP000003835"/>
    </source>
</evidence>
<name>B4VQW5_9CYAN</name>
<sequence>MLFGHRKGDREDGGAGEAGEEKINLELIRALLGKMGCTTWS</sequence>
<protein>
    <submittedName>
        <fullName evidence="1">Uncharacterized protein</fullName>
    </submittedName>
</protein>
<reference evidence="1 2" key="1">
    <citation type="submission" date="2008-07" db="EMBL/GenBank/DDBJ databases">
        <authorList>
            <person name="Tandeau de Marsac N."/>
            <person name="Ferriera S."/>
            <person name="Johnson J."/>
            <person name="Kravitz S."/>
            <person name="Beeson K."/>
            <person name="Sutton G."/>
            <person name="Rogers Y.-H."/>
            <person name="Friedman R."/>
            <person name="Frazier M."/>
            <person name="Venter J.C."/>
        </authorList>
    </citation>
    <scope>NUCLEOTIDE SEQUENCE [LARGE SCALE GENOMIC DNA]</scope>
    <source>
        <strain evidence="1 2">PCC 7420</strain>
    </source>
</reference>
<dbReference type="AlphaFoldDB" id="B4VQW5"/>
<keyword evidence="2" id="KW-1185">Reference proteome</keyword>
<dbReference type="Proteomes" id="UP000003835">
    <property type="component" value="Unassembled WGS sequence"/>
</dbReference>
<accession>B4VQW5</accession>
<gene>
    <name evidence="1" type="ORF">MC7420_6511</name>
</gene>